<sequence>MAAAQGSLSAQLRLGDFAYYGYGVRRRSSSMKYPRDFVDEKGESFDGWLFQPKLWLEEGVRDFAEAAALYRSVADSANWGPALAAKVCLQQQQQQQQQ</sequence>
<dbReference type="RefSeq" id="XP_013235678.1">
    <property type="nucleotide sequence ID" value="XM_013380224.1"/>
</dbReference>
<gene>
    <name evidence="1" type="ORF">ETH_00037440</name>
</gene>
<name>U6L464_EIMTE</name>
<feature type="non-terminal residue" evidence="1">
    <location>
        <position position="98"/>
    </location>
</feature>
<proteinExistence type="predicted"/>
<accession>U6L464</accession>
<protein>
    <submittedName>
        <fullName evidence="1">Uncharacterized protein</fullName>
    </submittedName>
</protein>
<dbReference type="Proteomes" id="UP000030747">
    <property type="component" value="Unassembled WGS sequence"/>
</dbReference>
<reference evidence="1" key="1">
    <citation type="submission" date="2013-10" db="EMBL/GenBank/DDBJ databases">
        <title>Genomic analysis of the causative agents of coccidiosis in chickens.</title>
        <authorList>
            <person name="Reid A.J."/>
            <person name="Blake D."/>
            <person name="Billington K."/>
            <person name="Browne H."/>
            <person name="Dunn M."/>
            <person name="Hung S."/>
            <person name="Kawahara F."/>
            <person name="Miranda-Saavedra D."/>
            <person name="Mourier T."/>
            <person name="Nagra H."/>
            <person name="Otto T.D."/>
            <person name="Rawlings N."/>
            <person name="Sanchez A."/>
            <person name="Sanders M."/>
            <person name="Subramaniam C."/>
            <person name="Tay Y."/>
            <person name="Dear P."/>
            <person name="Doerig C."/>
            <person name="Gruber A."/>
            <person name="Parkinson J."/>
            <person name="Shirley M."/>
            <person name="Wan K.L."/>
            <person name="Berriman M."/>
            <person name="Tomley F."/>
            <person name="Pain A."/>
        </authorList>
    </citation>
    <scope>NUCLEOTIDE SEQUENCE [LARGE SCALE GENOMIC DNA]</scope>
    <source>
        <strain evidence="1">Houghton</strain>
    </source>
</reference>
<dbReference type="OrthoDB" id="27934at2759"/>
<dbReference type="VEuPathDB" id="ToxoDB:ETH2_0732100"/>
<reference evidence="1" key="2">
    <citation type="submission" date="2013-10" db="EMBL/GenBank/DDBJ databases">
        <authorList>
            <person name="Aslett M."/>
        </authorList>
    </citation>
    <scope>NUCLEOTIDE SEQUENCE [LARGE SCALE GENOMIC DNA]</scope>
    <source>
        <strain evidence="1">Houghton</strain>
    </source>
</reference>
<dbReference type="VEuPathDB" id="ToxoDB:ETH_00037440"/>
<dbReference type="GeneID" id="25256529"/>
<dbReference type="AlphaFoldDB" id="U6L464"/>
<evidence type="ECO:0000313" key="2">
    <source>
        <dbReference type="Proteomes" id="UP000030747"/>
    </source>
</evidence>
<keyword evidence="2" id="KW-1185">Reference proteome</keyword>
<evidence type="ECO:0000313" key="1">
    <source>
        <dbReference type="EMBL" id="CDJ44931.1"/>
    </source>
</evidence>
<organism evidence="1 2">
    <name type="scientific">Eimeria tenella</name>
    <name type="common">Coccidian parasite</name>
    <dbReference type="NCBI Taxonomy" id="5802"/>
    <lineage>
        <taxon>Eukaryota</taxon>
        <taxon>Sar</taxon>
        <taxon>Alveolata</taxon>
        <taxon>Apicomplexa</taxon>
        <taxon>Conoidasida</taxon>
        <taxon>Coccidia</taxon>
        <taxon>Eucoccidiorida</taxon>
        <taxon>Eimeriorina</taxon>
        <taxon>Eimeriidae</taxon>
        <taxon>Eimeria</taxon>
    </lineage>
</organism>
<dbReference type="EMBL" id="HG677844">
    <property type="protein sequence ID" value="CDJ44931.1"/>
    <property type="molecule type" value="Genomic_DNA"/>
</dbReference>